<reference evidence="6 7" key="1">
    <citation type="submission" date="2016-10" db="EMBL/GenBank/DDBJ databases">
        <authorList>
            <person name="de Groot N.N."/>
        </authorList>
    </citation>
    <scope>NUCLEOTIDE SEQUENCE [LARGE SCALE GENOMIC DNA]</scope>
    <source>
        <strain evidence="6 7">DSM 20117</strain>
    </source>
</reference>
<dbReference type="PANTHER" id="PTHR11707">
    <property type="entry name" value="L-ASPARAGINASE"/>
    <property type="match status" value="1"/>
</dbReference>
<accession>A0A1H1HW99</accession>
<evidence type="ECO:0000256" key="2">
    <source>
        <dbReference type="ARBA" id="ARBA00022801"/>
    </source>
</evidence>
<dbReference type="Pfam" id="PF17763">
    <property type="entry name" value="Asparaginase_C"/>
    <property type="match status" value="1"/>
</dbReference>
<dbReference type="PIRSF" id="PIRSF500176">
    <property type="entry name" value="L_ASNase"/>
    <property type="match status" value="1"/>
</dbReference>
<dbReference type="Proteomes" id="UP000181917">
    <property type="component" value="Unassembled WGS sequence"/>
</dbReference>
<feature type="domain" description="L-asparaginase N-terminal" evidence="4">
    <location>
        <begin position="6"/>
        <end position="201"/>
    </location>
</feature>
<evidence type="ECO:0000259" key="4">
    <source>
        <dbReference type="Pfam" id="PF00710"/>
    </source>
</evidence>
<dbReference type="GO" id="GO:0004067">
    <property type="term" value="F:asparaginase activity"/>
    <property type="evidence" value="ECO:0007669"/>
    <property type="project" value="UniProtKB-UniRule"/>
</dbReference>
<evidence type="ECO:0000313" key="6">
    <source>
        <dbReference type="EMBL" id="SDR29737.1"/>
    </source>
</evidence>
<protein>
    <submittedName>
        <fullName evidence="6">Asparaginase</fullName>
    </submittedName>
</protein>
<dbReference type="InterPro" id="IPR040919">
    <property type="entry name" value="Asparaginase_C"/>
</dbReference>
<feature type="domain" description="Asparaginase/glutaminase C-terminal" evidence="5">
    <location>
        <begin position="220"/>
        <end position="325"/>
    </location>
</feature>
<dbReference type="PRINTS" id="PR00139">
    <property type="entry name" value="ASNGLNASE"/>
</dbReference>
<evidence type="ECO:0000313" key="7">
    <source>
        <dbReference type="Proteomes" id="UP000181917"/>
    </source>
</evidence>
<dbReference type="CDD" id="cd08964">
    <property type="entry name" value="L-asparaginase_II"/>
    <property type="match status" value="1"/>
</dbReference>
<proteinExistence type="inferred from homology"/>
<dbReference type="RefSeq" id="WP_074703515.1">
    <property type="nucleotide sequence ID" value="NZ_CP018865.1"/>
</dbReference>
<dbReference type="AlphaFoldDB" id="A0A1H1HW99"/>
<dbReference type="InterPro" id="IPR004550">
    <property type="entry name" value="AsnASE_II"/>
</dbReference>
<dbReference type="SMART" id="SM00870">
    <property type="entry name" value="Asparaginase"/>
    <property type="match status" value="1"/>
</dbReference>
<dbReference type="FunFam" id="3.40.50.1170:FF:000001">
    <property type="entry name" value="L-asparaginase 2"/>
    <property type="match status" value="1"/>
</dbReference>
<dbReference type="InterPro" id="IPR006034">
    <property type="entry name" value="Asparaginase/glutaminase-like"/>
</dbReference>
<dbReference type="OrthoDB" id="9788068at2"/>
<dbReference type="Gene3D" id="3.40.50.1170">
    <property type="entry name" value="L-asparaginase, N-terminal domain"/>
    <property type="match status" value="1"/>
</dbReference>
<dbReference type="GO" id="GO:0006528">
    <property type="term" value="P:asparagine metabolic process"/>
    <property type="evidence" value="ECO:0007669"/>
    <property type="project" value="InterPro"/>
</dbReference>
<dbReference type="InterPro" id="IPR037152">
    <property type="entry name" value="L-asparaginase_N_sf"/>
</dbReference>
<dbReference type="PANTHER" id="PTHR11707:SF28">
    <property type="entry name" value="60 KDA LYSOPHOSPHOLIPASE"/>
    <property type="match status" value="1"/>
</dbReference>
<dbReference type="InterPro" id="IPR027473">
    <property type="entry name" value="L-asparaginase_C"/>
</dbReference>
<dbReference type="Pfam" id="PF00710">
    <property type="entry name" value="Asparaginase"/>
    <property type="match status" value="1"/>
</dbReference>
<gene>
    <name evidence="6" type="ORF">SAMN04489742_4728</name>
</gene>
<dbReference type="Gene3D" id="3.40.50.40">
    <property type="match status" value="1"/>
</dbReference>
<organism evidence="6 7">
    <name type="scientific">Crystallibacter crystallopoietes</name>
    <dbReference type="NCBI Taxonomy" id="37928"/>
    <lineage>
        <taxon>Bacteria</taxon>
        <taxon>Bacillati</taxon>
        <taxon>Actinomycetota</taxon>
        <taxon>Actinomycetes</taxon>
        <taxon>Micrococcales</taxon>
        <taxon>Micrococcaceae</taxon>
        <taxon>Crystallibacter</taxon>
    </lineage>
</organism>
<dbReference type="PIRSF" id="PIRSF001220">
    <property type="entry name" value="L-ASNase_gatD"/>
    <property type="match status" value="1"/>
</dbReference>
<dbReference type="PROSITE" id="PS51732">
    <property type="entry name" value="ASN_GLN_ASE_3"/>
    <property type="match status" value="1"/>
</dbReference>
<keyword evidence="7" id="KW-1185">Reference proteome</keyword>
<evidence type="ECO:0000256" key="3">
    <source>
        <dbReference type="PIRSR" id="PIRSR001220-1"/>
    </source>
</evidence>
<evidence type="ECO:0000259" key="5">
    <source>
        <dbReference type="Pfam" id="PF17763"/>
    </source>
</evidence>
<dbReference type="SUPFAM" id="SSF53774">
    <property type="entry name" value="Glutaminase/Asparaginase"/>
    <property type="match status" value="1"/>
</dbReference>
<dbReference type="InterPro" id="IPR036152">
    <property type="entry name" value="Asp/glu_Ase-like_sf"/>
</dbReference>
<dbReference type="EMBL" id="FNKH01000003">
    <property type="protein sequence ID" value="SDR29737.1"/>
    <property type="molecule type" value="Genomic_DNA"/>
</dbReference>
<sequence length="331" mass="33968">MSKLPRVALLSTGGTIDALGASRLDLAWYTETKNRLPDGALVAALPELKTVADVIQVPFARMPSYALSTEDWSLLATTVQQLAASGTFDGIVVTHGTNTLEETAFLLSLTLSTTIPIVLVGAMRPANGLGSDGMINLLQAVRLAASKPARGQGVLVLINDTVFAARDVTKSATFRVNAFAAPGLGPLGHVDADGEIRLTRRHATNAVPAFAIEDIARMPRVDVVVSYVGADGVLIKAAVAAGARAIVSAGTGAGRPTPAESAALNEAAAGGVVVCQGTRVASGRVSRSPAMKAAGRVVAPAMAPWQARIALALAVQHTTDSEAIQITLDAL</sequence>
<feature type="active site" description="O-isoaspartyl threonine intermediate" evidence="3">
    <location>
        <position position="15"/>
    </location>
</feature>
<evidence type="ECO:0000256" key="1">
    <source>
        <dbReference type="ARBA" id="ARBA00010518"/>
    </source>
</evidence>
<dbReference type="STRING" id="37928.SAMN04489742_4728"/>
<keyword evidence="2" id="KW-0378">Hydrolase</keyword>
<comment type="similarity">
    <text evidence="1">Belongs to the asparaginase 1 family.</text>
</comment>
<name>A0A1H1HW99_9MICC</name>
<dbReference type="KEGG" id="acry:AC20117_22990"/>
<dbReference type="InterPro" id="IPR027474">
    <property type="entry name" value="L-asparaginase_N"/>
</dbReference>